<keyword evidence="6" id="KW-1185">Reference proteome</keyword>
<feature type="compositionally biased region" description="Polar residues" evidence="2">
    <location>
        <begin position="1"/>
        <end position="11"/>
    </location>
</feature>
<comment type="similarity">
    <text evidence="1">Belongs to the RMD1/sif2 family.</text>
</comment>
<evidence type="ECO:0000256" key="1">
    <source>
        <dbReference type="ARBA" id="ARBA00008306"/>
    </source>
</evidence>
<feature type="domain" description="DUF155" evidence="4">
    <location>
        <begin position="297"/>
        <end position="468"/>
    </location>
</feature>
<sequence length="521" mass="58759">MSASTETTPLISSMSHASTSHRSNPPRPQRTVTFNPTVTSNSPKPPSQARSHSHLGSSTGTSGLPTSHGGQPMLSTLNSKLRRRNSAGAGNLPHVPAPKIGPQRTTRTAQKLKLLPDPEHGEEEEDEESGRDVYVQYTRIKDPTARRDAARLGKADREKLPRVTAYCTAASYNMGDLMRFLKGKSRQRSALPKRFDECIYSPYNYGQKGPDTVSSTAVHEGFSEDRPRRFSDSAIEVEAQSERRREDLIDLHHEEEEMPTENGEGSMRPRRPSQVHADSDPSMNTPDFDIQVHTPEVFLFEYGTVVIWGMTLQEEKRFLKEIAKFEVDKLGKDEIETEEFNFYYTREYQARIYNDFISLREKKHYMTKLAISHALSQSVKTSLFEDLVDNTIDDTKDIPAQIASSGKINLNKKQINMQIGELFILRISIHLQGSVLDAPELMWAEPQLDPVYQAVRSYLEMDQRVGLLTERLNVIGDLLAVLKDQLTVTHGELLEWIVIILIFAEVVVAAINIFVDLHAAD</sequence>
<feature type="compositionally biased region" description="Basic and acidic residues" evidence="2">
    <location>
        <begin position="240"/>
        <end position="255"/>
    </location>
</feature>
<feature type="compositionally biased region" description="Low complexity" evidence="2">
    <location>
        <begin position="54"/>
        <end position="70"/>
    </location>
</feature>
<evidence type="ECO:0000313" key="5">
    <source>
        <dbReference type="EMBL" id="KAF2015506.1"/>
    </source>
</evidence>
<evidence type="ECO:0000259" key="4">
    <source>
        <dbReference type="Pfam" id="PF02582"/>
    </source>
</evidence>
<dbReference type="RefSeq" id="XP_033383845.1">
    <property type="nucleotide sequence ID" value="XM_033525085.1"/>
</dbReference>
<accession>A0A6A5XRI4</accession>
<reference evidence="5" key="1">
    <citation type="journal article" date="2020" name="Stud. Mycol.">
        <title>101 Dothideomycetes genomes: a test case for predicting lifestyles and emergence of pathogens.</title>
        <authorList>
            <person name="Haridas S."/>
            <person name="Albert R."/>
            <person name="Binder M."/>
            <person name="Bloem J."/>
            <person name="Labutti K."/>
            <person name="Salamov A."/>
            <person name="Andreopoulos B."/>
            <person name="Baker S."/>
            <person name="Barry K."/>
            <person name="Bills G."/>
            <person name="Bluhm B."/>
            <person name="Cannon C."/>
            <person name="Castanera R."/>
            <person name="Culley D."/>
            <person name="Daum C."/>
            <person name="Ezra D."/>
            <person name="Gonzalez J."/>
            <person name="Henrissat B."/>
            <person name="Kuo A."/>
            <person name="Liang C."/>
            <person name="Lipzen A."/>
            <person name="Lutzoni F."/>
            <person name="Magnuson J."/>
            <person name="Mondo S."/>
            <person name="Nolan M."/>
            <person name="Ohm R."/>
            <person name="Pangilinan J."/>
            <person name="Park H.-J."/>
            <person name="Ramirez L."/>
            <person name="Alfaro M."/>
            <person name="Sun H."/>
            <person name="Tritt A."/>
            <person name="Yoshinaga Y."/>
            <person name="Zwiers L.-H."/>
            <person name="Turgeon B."/>
            <person name="Goodwin S."/>
            <person name="Spatafora J."/>
            <person name="Crous P."/>
            <person name="Grigoriev I."/>
        </authorList>
    </citation>
    <scope>NUCLEOTIDE SEQUENCE</scope>
    <source>
        <strain evidence="5">CBS 175.79</strain>
    </source>
</reference>
<dbReference type="GeneID" id="54282482"/>
<protein>
    <submittedName>
        <fullName evidence="5">DUF155-domain-containing protein</fullName>
    </submittedName>
</protein>
<keyword evidence="3" id="KW-0472">Membrane</keyword>
<feature type="compositionally biased region" description="Low complexity" evidence="2">
    <location>
        <begin position="12"/>
        <end position="23"/>
    </location>
</feature>
<keyword evidence="3" id="KW-0812">Transmembrane</keyword>
<dbReference type="InterPro" id="IPR051624">
    <property type="entry name" value="RMD1/Sad1-interacting"/>
</dbReference>
<dbReference type="InterPro" id="IPR003734">
    <property type="entry name" value="DUF155"/>
</dbReference>
<evidence type="ECO:0000256" key="3">
    <source>
        <dbReference type="SAM" id="Phobius"/>
    </source>
</evidence>
<dbReference type="PANTHER" id="PTHR16255:SF15">
    <property type="entry name" value="SPORULATION PROTEIN RMD1"/>
    <property type="match status" value="1"/>
</dbReference>
<dbReference type="AlphaFoldDB" id="A0A6A5XRI4"/>
<feature type="compositionally biased region" description="Polar residues" evidence="2">
    <location>
        <begin position="30"/>
        <end position="42"/>
    </location>
</feature>
<feature type="region of interest" description="Disordered" evidence="2">
    <location>
        <begin position="113"/>
        <end position="132"/>
    </location>
</feature>
<dbReference type="GO" id="GO:0005739">
    <property type="term" value="C:mitochondrion"/>
    <property type="evidence" value="ECO:0007669"/>
    <property type="project" value="UniProtKB-ARBA"/>
</dbReference>
<evidence type="ECO:0000313" key="6">
    <source>
        <dbReference type="Proteomes" id="UP000799778"/>
    </source>
</evidence>
<feature type="region of interest" description="Disordered" evidence="2">
    <location>
        <begin position="1"/>
        <end position="106"/>
    </location>
</feature>
<feature type="compositionally biased region" description="Basic and acidic residues" evidence="2">
    <location>
        <begin position="221"/>
        <end position="231"/>
    </location>
</feature>
<keyword evidence="3" id="KW-1133">Transmembrane helix</keyword>
<dbReference type="OrthoDB" id="18302at2759"/>
<name>A0A6A5XRI4_9PLEO</name>
<proteinExistence type="inferred from homology"/>
<feature type="region of interest" description="Disordered" evidence="2">
    <location>
        <begin position="209"/>
        <end position="284"/>
    </location>
</feature>
<dbReference type="EMBL" id="ML978069">
    <property type="protein sequence ID" value="KAF2015506.1"/>
    <property type="molecule type" value="Genomic_DNA"/>
</dbReference>
<dbReference type="Pfam" id="PF02582">
    <property type="entry name" value="DUF155"/>
    <property type="match status" value="1"/>
</dbReference>
<gene>
    <name evidence="5" type="ORF">BU24DRAFT_390820</name>
</gene>
<evidence type="ECO:0000256" key="2">
    <source>
        <dbReference type="SAM" id="MobiDB-lite"/>
    </source>
</evidence>
<feature type="compositionally biased region" description="Acidic residues" evidence="2">
    <location>
        <begin position="120"/>
        <end position="129"/>
    </location>
</feature>
<dbReference type="Proteomes" id="UP000799778">
    <property type="component" value="Unassembled WGS sequence"/>
</dbReference>
<organism evidence="5 6">
    <name type="scientific">Aaosphaeria arxii CBS 175.79</name>
    <dbReference type="NCBI Taxonomy" id="1450172"/>
    <lineage>
        <taxon>Eukaryota</taxon>
        <taxon>Fungi</taxon>
        <taxon>Dikarya</taxon>
        <taxon>Ascomycota</taxon>
        <taxon>Pezizomycotina</taxon>
        <taxon>Dothideomycetes</taxon>
        <taxon>Pleosporomycetidae</taxon>
        <taxon>Pleosporales</taxon>
        <taxon>Pleosporales incertae sedis</taxon>
        <taxon>Aaosphaeria</taxon>
    </lineage>
</organism>
<dbReference type="PANTHER" id="PTHR16255">
    <property type="entry name" value="REQUIRED FOR MEIOTIC NUCLEAR DIVISION PROTEIN 1 HOMOLOG"/>
    <property type="match status" value="1"/>
</dbReference>
<feature type="transmembrane region" description="Helical" evidence="3">
    <location>
        <begin position="493"/>
        <end position="515"/>
    </location>
</feature>